<evidence type="ECO:0000313" key="1">
    <source>
        <dbReference type="EMBL" id="SUF67369.1"/>
    </source>
</evidence>
<dbReference type="EMBL" id="UGWQ01000001">
    <property type="protein sequence ID" value="SUF67369.1"/>
    <property type="molecule type" value="Genomic_DNA"/>
</dbReference>
<organism evidence="1 3">
    <name type="scientific">Salmonella enterica</name>
    <name type="common">Salmonella choleraesuis</name>
    <dbReference type="NCBI Taxonomy" id="28901"/>
    <lineage>
        <taxon>Bacteria</taxon>
        <taxon>Pseudomonadati</taxon>
        <taxon>Pseudomonadota</taxon>
        <taxon>Gammaproteobacteria</taxon>
        <taxon>Enterobacterales</taxon>
        <taxon>Enterobacteriaceae</taxon>
        <taxon>Salmonella</taxon>
    </lineage>
</organism>
<gene>
    <name evidence="1" type="primary">SBOV42891_1</name>
    <name evidence="2" type="synonym">SBOV42891_2</name>
    <name evidence="1" type="ORF">NCTC10718_00012</name>
    <name evidence="2" type="ORF">NCTC10718_00438</name>
</gene>
<dbReference type="Pfam" id="PF10109">
    <property type="entry name" value="Phage_TAC_7"/>
    <property type="match status" value="1"/>
</dbReference>
<evidence type="ECO:0000313" key="2">
    <source>
        <dbReference type="EMBL" id="SUF67778.1"/>
    </source>
</evidence>
<accession>A0A379QRV4</accession>
<reference evidence="1 3" key="1">
    <citation type="submission" date="2018-06" db="EMBL/GenBank/DDBJ databases">
        <authorList>
            <consortium name="Pathogen Informatics"/>
            <person name="Doyle S."/>
        </authorList>
    </citation>
    <scope>NUCLEOTIDE SEQUENCE [LARGE SCALE GENOMIC DNA]</scope>
    <source>
        <strain evidence="1 3">NCTC10718</strain>
    </source>
</reference>
<protein>
    <recommendedName>
        <fullName evidence="4">Phage tail assembly protein</fullName>
    </recommendedName>
</protein>
<dbReference type="Proteomes" id="UP000254332">
    <property type="component" value="Unassembled WGS sequence"/>
</dbReference>
<proteinExistence type="predicted"/>
<evidence type="ECO:0008006" key="4">
    <source>
        <dbReference type="Google" id="ProtNLM"/>
    </source>
</evidence>
<evidence type="ECO:0000313" key="3">
    <source>
        <dbReference type="Proteomes" id="UP000254332"/>
    </source>
</evidence>
<dbReference type="AlphaFoldDB" id="A0A379QRV4"/>
<sequence length="92" mass="10308">MSQSDCYTLKHPYTTAAGQKLHTLTLYRLKVKDIRAARSVSKDPAEWDEPLIAAMTGLVPEDLSDMDLQDYRALQERFQQAYGMDGQAGDAV</sequence>
<name>A0A379QRV4_SALER</name>
<dbReference type="InterPro" id="IPR019289">
    <property type="entry name" value="Phage_tail_E/E"/>
</dbReference>
<dbReference type="EMBL" id="UGWQ01000001">
    <property type="protein sequence ID" value="SUF67778.1"/>
    <property type="molecule type" value="Genomic_DNA"/>
</dbReference>